<comment type="subcellular location">
    <subcellularLocation>
        <location evidence="1">Endoplasmic reticulum membrane</location>
        <topology evidence="1">Multi-pass membrane protein</topology>
    </subcellularLocation>
</comment>
<comment type="caution">
    <text evidence="10">The sequence shown here is derived from an EMBL/GenBank/DDBJ whole genome shotgun (WGS) entry which is preliminary data.</text>
</comment>
<dbReference type="PANTHER" id="PTHR13505:SF7">
    <property type="entry name" value="TRANSMEMBRANE PROTEIN 208"/>
    <property type="match status" value="1"/>
</dbReference>
<protein>
    <recommendedName>
        <fullName evidence="3">Transmembrane protein 208</fullName>
    </recommendedName>
</protein>
<reference evidence="10 11" key="1">
    <citation type="journal article" date="2017" name="Gigascience">
        <title>Draft genome of the honey bee ectoparasitic mite, Tropilaelaps mercedesae, is shaped by the parasitic life history.</title>
        <authorList>
            <person name="Dong X."/>
            <person name="Armstrong S.D."/>
            <person name="Xia D."/>
            <person name="Makepeace B.L."/>
            <person name="Darby A.C."/>
            <person name="Kadowaki T."/>
        </authorList>
    </citation>
    <scope>NUCLEOTIDE SEQUENCE [LARGE SCALE GENOMIC DNA]</scope>
    <source>
        <strain evidence="10">Wuxi-XJTLU</strain>
    </source>
</reference>
<dbReference type="PANTHER" id="PTHR13505">
    <property type="entry name" value="TRANSMEMBRANE PROTEIN 208"/>
    <property type="match status" value="1"/>
</dbReference>
<keyword evidence="4 9" id="KW-0812">Transmembrane</keyword>
<dbReference type="Proteomes" id="UP000192247">
    <property type="component" value="Unassembled WGS sequence"/>
</dbReference>
<evidence type="ECO:0000256" key="1">
    <source>
        <dbReference type="ARBA" id="ARBA00004477"/>
    </source>
</evidence>
<evidence type="ECO:0000256" key="6">
    <source>
        <dbReference type="ARBA" id="ARBA00022989"/>
    </source>
</evidence>
<accession>A0A1V9WY28</accession>
<dbReference type="Pfam" id="PF05620">
    <property type="entry name" value="TMEM208_SND2"/>
    <property type="match status" value="1"/>
</dbReference>
<keyword evidence="6 9" id="KW-1133">Transmembrane helix</keyword>
<evidence type="ECO:0000256" key="7">
    <source>
        <dbReference type="ARBA" id="ARBA00023136"/>
    </source>
</evidence>
<feature type="transmembrane region" description="Helical" evidence="9">
    <location>
        <begin position="125"/>
        <end position="142"/>
    </location>
</feature>
<dbReference type="GO" id="GO:0005773">
    <property type="term" value="C:vacuole"/>
    <property type="evidence" value="ECO:0007669"/>
    <property type="project" value="GOC"/>
</dbReference>
<evidence type="ECO:0000256" key="2">
    <source>
        <dbReference type="ARBA" id="ARBA00009950"/>
    </source>
</evidence>
<keyword evidence="11" id="KW-1185">Reference proteome</keyword>
<dbReference type="InterPro" id="IPR008506">
    <property type="entry name" value="SND2/TMEM208"/>
</dbReference>
<dbReference type="OrthoDB" id="10012212at2759"/>
<dbReference type="EMBL" id="MNPL01033652">
    <property type="protein sequence ID" value="OQR66118.1"/>
    <property type="molecule type" value="Genomic_DNA"/>
</dbReference>
<dbReference type="FunCoup" id="A0A1V9WY28">
    <property type="interactions" value="55"/>
</dbReference>
<sequence length="178" mass="20268">MVVVEPKGKKEATKGRKQIVAENRDTIRFYIIMSSTAASLYLLAGLFVFTNGLTSGLMVLFTFTSLIQVGCVYAMQRMATPVYSETGQVLDGGIDLNMKNGFSEYLKDLVILTSFVEGLAIFSNYFWWTMLVVPLYAFYLLWSKLLGPWFFAPPEEGEEISDKKQRKLDRKMRRAQGR</sequence>
<keyword evidence="5" id="KW-0256">Endoplasmic reticulum</keyword>
<dbReference type="InParanoid" id="A0A1V9WY28"/>
<evidence type="ECO:0000256" key="8">
    <source>
        <dbReference type="SAM" id="MobiDB-lite"/>
    </source>
</evidence>
<gene>
    <name evidence="10" type="ORF">BIW11_14364</name>
</gene>
<proteinExistence type="inferred from homology"/>
<dbReference type="GO" id="GO:0005789">
    <property type="term" value="C:endoplasmic reticulum membrane"/>
    <property type="evidence" value="ECO:0007669"/>
    <property type="project" value="UniProtKB-SubCell"/>
</dbReference>
<feature type="compositionally biased region" description="Basic residues" evidence="8">
    <location>
        <begin position="164"/>
        <end position="178"/>
    </location>
</feature>
<comment type="similarity">
    <text evidence="2">Belongs to the TMEM208 family.</text>
</comment>
<evidence type="ECO:0000256" key="4">
    <source>
        <dbReference type="ARBA" id="ARBA00022692"/>
    </source>
</evidence>
<evidence type="ECO:0000256" key="3">
    <source>
        <dbReference type="ARBA" id="ARBA00015033"/>
    </source>
</evidence>
<evidence type="ECO:0000313" key="11">
    <source>
        <dbReference type="Proteomes" id="UP000192247"/>
    </source>
</evidence>
<evidence type="ECO:0000256" key="5">
    <source>
        <dbReference type="ARBA" id="ARBA00022824"/>
    </source>
</evidence>
<evidence type="ECO:0000313" key="10">
    <source>
        <dbReference type="EMBL" id="OQR66118.1"/>
    </source>
</evidence>
<name>A0A1V9WY28_9ACAR</name>
<evidence type="ECO:0000256" key="9">
    <source>
        <dbReference type="SAM" id="Phobius"/>
    </source>
</evidence>
<dbReference type="STRING" id="418985.A0A1V9WY28"/>
<feature type="transmembrane region" description="Helical" evidence="9">
    <location>
        <begin position="27"/>
        <end position="49"/>
    </location>
</feature>
<dbReference type="AlphaFoldDB" id="A0A1V9WY28"/>
<organism evidence="10 11">
    <name type="scientific">Tropilaelaps mercedesae</name>
    <dbReference type="NCBI Taxonomy" id="418985"/>
    <lineage>
        <taxon>Eukaryota</taxon>
        <taxon>Metazoa</taxon>
        <taxon>Ecdysozoa</taxon>
        <taxon>Arthropoda</taxon>
        <taxon>Chelicerata</taxon>
        <taxon>Arachnida</taxon>
        <taxon>Acari</taxon>
        <taxon>Parasitiformes</taxon>
        <taxon>Mesostigmata</taxon>
        <taxon>Gamasina</taxon>
        <taxon>Dermanyssoidea</taxon>
        <taxon>Laelapidae</taxon>
        <taxon>Tropilaelaps</taxon>
    </lineage>
</organism>
<feature type="region of interest" description="Disordered" evidence="8">
    <location>
        <begin position="156"/>
        <end position="178"/>
    </location>
</feature>
<dbReference type="GO" id="GO:0006624">
    <property type="term" value="P:vacuolar protein processing"/>
    <property type="evidence" value="ECO:0007669"/>
    <property type="project" value="TreeGrafter"/>
</dbReference>
<keyword evidence="7 9" id="KW-0472">Membrane</keyword>
<feature type="transmembrane region" description="Helical" evidence="9">
    <location>
        <begin position="56"/>
        <end position="75"/>
    </location>
</feature>